<name>A0A1D1V5Q3_RAMVA</name>
<reference evidence="2 3" key="1">
    <citation type="journal article" date="2016" name="Nat. Commun.">
        <title>Extremotolerant tardigrade genome and improved radiotolerance of human cultured cells by tardigrade-unique protein.</title>
        <authorList>
            <person name="Hashimoto T."/>
            <person name="Horikawa D.D."/>
            <person name="Saito Y."/>
            <person name="Kuwahara H."/>
            <person name="Kozuka-Hata H."/>
            <person name="Shin-I T."/>
            <person name="Minakuchi Y."/>
            <person name="Ohishi K."/>
            <person name="Motoyama A."/>
            <person name="Aizu T."/>
            <person name="Enomoto A."/>
            <person name="Kondo K."/>
            <person name="Tanaka S."/>
            <person name="Hara Y."/>
            <person name="Koshikawa S."/>
            <person name="Sagara H."/>
            <person name="Miura T."/>
            <person name="Yokobori S."/>
            <person name="Miyagawa K."/>
            <person name="Suzuki Y."/>
            <person name="Kubo T."/>
            <person name="Oyama M."/>
            <person name="Kohara Y."/>
            <person name="Fujiyama A."/>
            <person name="Arakawa K."/>
            <person name="Katayama T."/>
            <person name="Toyoda A."/>
            <person name="Kunieda T."/>
        </authorList>
    </citation>
    <scope>NUCLEOTIDE SEQUENCE [LARGE SCALE GENOMIC DNA]</scope>
    <source>
        <strain evidence="2 3">YOKOZUNA-1</strain>
    </source>
</reference>
<keyword evidence="1" id="KW-0732">Signal</keyword>
<dbReference type="AlphaFoldDB" id="A0A1D1V5Q3"/>
<keyword evidence="3" id="KW-1185">Reference proteome</keyword>
<evidence type="ECO:0000256" key="1">
    <source>
        <dbReference type="SAM" id="SignalP"/>
    </source>
</evidence>
<gene>
    <name evidence="2" type="primary">RvY_05942-1</name>
    <name evidence="2" type="synonym">RvY_05942.1</name>
    <name evidence="2" type="ORF">RvY_05942</name>
</gene>
<proteinExistence type="predicted"/>
<feature type="chain" id="PRO_5008898062" description="Secreted protein" evidence="1">
    <location>
        <begin position="19"/>
        <end position="129"/>
    </location>
</feature>
<organism evidence="2 3">
    <name type="scientific">Ramazzottius varieornatus</name>
    <name type="common">Water bear</name>
    <name type="synonym">Tardigrade</name>
    <dbReference type="NCBI Taxonomy" id="947166"/>
    <lineage>
        <taxon>Eukaryota</taxon>
        <taxon>Metazoa</taxon>
        <taxon>Ecdysozoa</taxon>
        <taxon>Tardigrada</taxon>
        <taxon>Eutardigrada</taxon>
        <taxon>Parachela</taxon>
        <taxon>Hypsibioidea</taxon>
        <taxon>Ramazzottiidae</taxon>
        <taxon>Ramazzottius</taxon>
    </lineage>
</organism>
<dbReference type="Proteomes" id="UP000186922">
    <property type="component" value="Unassembled WGS sequence"/>
</dbReference>
<evidence type="ECO:0008006" key="4">
    <source>
        <dbReference type="Google" id="ProtNLM"/>
    </source>
</evidence>
<evidence type="ECO:0000313" key="3">
    <source>
        <dbReference type="Proteomes" id="UP000186922"/>
    </source>
</evidence>
<accession>A0A1D1V5Q3</accession>
<comment type="caution">
    <text evidence="2">The sequence shown here is derived from an EMBL/GenBank/DDBJ whole genome shotgun (WGS) entry which is preliminary data.</text>
</comment>
<feature type="signal peptide" evidence="1">
    <location>
        <begin position="1"/>
        <end position="18"/>
    </location>
</feature>
<sequence length="129" mass="14925">MLTLLFTLLLSSRNSGCSRYPQSVCSTLLKLSKRWMAVSEPKLLLTAFSPLPERVAEDELHPLTAKLNFPCLFPSLHTEPFLLKAITTVRFRWRTRRPARHLFTFCFLQRHPESSLFIGLVCRSTIDNF</sequence>
<dbReference type="EMBL" id="BDGG01000002">
    <property type="protein sequence ID" value="GAU94113.1"/>
    <property type="molecule type" value="Genomic_DNA"/>
</dbReference>
<protein>
    <recommendedName>
        <fullName evidence="4">Secreted protein</fullName>
    </recommendedName>
</protein>
<evidence type="ECO:0000313" key="2">
    <source>
        <dbReference type="EMBL" id="GAU94113.1"/>
    </source>
</evidence>